<dbReference type="RefSeq" id="XP_003677509.1">
    <property type="nucleotide sequence ID" value="XM_003677461.1"/>
</dbReference>
<dbReference type="GeneID" id="96904822"/>
<dbReference type="GO" id="GO:0006629">
    <property type="term" value="P:lipid metabolic process"/>
    <property type="evidence" value="ECO:0007669"/>
    <property type="project" value="EnsemblFungi"/>
</dbReference>
<dbReference type="GO" id="GO:0008195">
    <property type="term" value="F:phosphatidate phosphatase activity"/>
    <property type="evidence" value="ECO:0007669"/>
    <property type="project" value="EnsemblFungi"/>
</dbReference>
<feature type="region of interest" description="Disordered" evidence="1">
    <location>
        <begin position="460"/>
        <end position="497"/>
    </location>
</feature>
<protein>
    <recommendedName>
        <fullName evidence="2">Phosphatidate phosphatase APP1 catalytic domain-containing protein</fullName>
    </recommendedName>
</protein>
<dbReference type="InterPro" id="IPR052935">
    <property type="entry name" value="Mg2+_PAP"/>
</dbReference>
<dbReference type="AlphaFoldDB" id="G0VIC2"/>
<dbReference type="OMA" id="IYIRCCK"/>
<dbReference type="Pfam" id="PF09949">
    <property type="entry name" value="APP1_cat"/>
    <property type="match status" value="1"/>
</dbReference>
<dbReference type="GO" id="GO:0030479">
    <property type="term" value="C:actin cortical patch"/>
    <property type="evidence" value="ECO:0007669"/>
    <property type="project" value="EnsemblFungi"/>
</dbReference>
<reference evidence="3 4" key="1">
    <citation type="journal article" date="2011" name="Proc. Natl. Acad. Sci. U.S.A.">
        <title>Evolutionary erosion of yeast sex chromosomes by mating-type switching accidents.</title>
        <authorList>
            <person name="Gordon J.L."/>
            <person name="Armisen D."/>
            <person name="Proux-Wera E."/>
            <person name="Oheigeartaigh S.S."/>
            <person name="Byrne K.P."/>
            <person name="Wolfe K.H."/>
        </authorList>
    </citation>
    <scope>NUCLEOTIDE SEQUENCE [LARGE SCALE GENOMIC DNA]</scope>
    <source>
        <strain evidence="4">ATCC 76901 / BCRC 22586 / CBS 4309 / NBRC 1992 / NRRL Y-12630</strain>
    </source>
</reference>
<accession>G0VIC2</accession>
<reference key="2">
    <citation type="submission" date="2011-08" db="EMBL/GenBank/DDBJ databases">
        <title>Genome sequence of Naumovozyma castellii.</title>
        <authorList>
            <person name="Gordon J.L."/>
            <person name="Armisen D."/>
            <person name="Proux-Wera E."/>
            <person name="OhEigeartaigh S.S."/>
            <person name="Byrne K.P."/>
            <person name="Wolfe K.H."/>
        </authorList>
    </citation>
    <scope>NUCLEOTIDE SEQUENCE</scope>
    <source>
        <strain>Type strain:CBS 4309</strain>
    </source>
</reference>
<sequence>MEPNDQEPQESNIMNKRQRFLNLMKTTKDVYIPNLKSTLSQQTFKVVNERTNSDSNNLAITWPPDLDLLYYPTYSTFDPSNPSKVNSTIRLNVFAPGNLTGRRNRIIVSLCKQYLKTNNDSVNNQQSLHEQNIEYGTGSPMENSVSSLKDAVKSENSTTTANTELDTFSERISGFLSRTFESVPVRVKLKSFSEHESIENVFQTDSSGNINVKLSTDFIPDEIIISIREDSKDQTTYRYPMDFIEQDGFALISDLDDTIKHTGITGNKRSMFRNVFVHDTRSWTIKGMPLWYDTLRDHLNVDFFYVSNSPVQLFPIANNFIKRDYPWGPLFLKQYSGNFLSSLMTSSANRKLEPIWNIIQDFPKKKFILVGDSGEKDLEAYINTVMEFPDQIIGVYIRCCTNSMSDLGTKEQDKKVMDDLNQEISINYYNTSREKIKRILPRIPPKRIQLSDDQLERIQSSRGSVGHQDNSFVGTRMGTSSTLPNLPPRPYTSKSASSSFSDIKRRIQSDSEYVLSSSQNDYGNYDTLIDNKGEHWRKRVYQAIEQLNSLKHSHDKIRLLFFMEPEVALEDSVVKLEELQKSITQ</sequence>
<dbReference type="EMBL" id="HE576758">
    <property type="protein sequence ID" value="CCC71157.1"/>
    <property type="molecule type" value="Genomic_DNA"/>
</dbReference>
<evidence type="ECO:0000256" key="1">
    <source>
        <dbReference type="SAM" id="MobiDB-lite"/>
    </source>
</evidence>
<proteinExistence type="predicted"/>
<evidence type="ECO:0000313" key="4">
    <source>
        <dbReference type="Proteomes" id="UP000001640"/>
    </source>
</evidence>
<evidence type="ECO:0000259" key="2">
    <source>
        <dbReference type="Pfam" id="PF09949"/>
    </source>
</evidence>
<evidence type="ECO:0000313" key="3">
    <source>
        <dbReference type="EMBL" id="CCC71157.1"/>
    </source>
</evidence>
<dbReference type="OrthoDB" id="541883at2759"/>
<name>G0VIC2_NAUCA</name>
<dbReference type="PANTHER" id="PTHR28208">
    <property type="entry name" value="PHOSPHATIDATE PHOSPHATASE APP1"/>
    <property type="match status" value="1"/>
</dbReference>
<dbReference type="Proteomes" id="UP000001640">
    <property type="component" value="Chromosome 7"/>
</dbReference>
<dbReference type="InterPro" id="IPR019236">
    <property type="entry name" value="APP1_cat"/>
</dbReference>
<dbReference type="HOGENOM" id="CLU_022324_0_0_1"/>
<keyword evidence="4" id="KW-1185">Reference proteome</keyword>
<gene>
    <name evidence="3" type="primary">NCAS0G02700</name>
    <name evidence="3" type="ordered locus">NCAS_0G02700</name>
</gene>
<feature type="domain" description="Phosphatidate phosphatase APP1 catalytic" evidence="2">
    <location>
        <begin position="250"/>
        <end position="399"/>
    </location>
</feature>
<dbReference type="InParanoid" id="G0VIC2"/>
<dbReference type="PANTHER" id="PTHR28208:SF3">
    <property type="entry name" value="PHOSPHATIDATE PHOSPHATASE APP1"/>
    <property type="match status" value="1"/>
</dbReference>
<organism evidence="3 4">
    <name type="scientific">Naumovozyma castellii</name>
    <name type="common">Yeast</name>
    <name type="synonym">Saccharomyces castellii</name>
    <dbReference type="NCBI Taxonomy" id="27288"/>
    <lineage>
        <taxon>Eukaryota</taxon>
        <taxon>Fungi</taxon>
        <taxon>Dikarya</taxon>
        <taxon>Ascomycota</taxon>
        <taxon>Saccharomycotina</taxon>
        <taxon>Saccharomycetes</taxon>
        <taxon>Saccharomycetales</taxon>
        <taxon>Saccharomycetaceae</taxon>
        <taxon>Naumovozyma</taxon>
    </lineage>
</organism>
<feature type="compositionally biased region" description="Polar residues" evidence="1">
    <location>
        <begin position="460"/>
        <end position="484"/>
    </location>
</feature>
<dbReference type="STRING" id="1064592.G0VIC2"/>
<dbReference type="eggNOG" id="ENOG502QT5E">
    <property type="taxonomic scope" value="Eukaryota"/>
</dbReference>
<dbReference type="KEGG" id="ncs:NCAS_0G02700"/>
<dbReference type="FunCoup" id="G0VIC2">
    <property type="interactions" value="82"/>
</dbReference>